<dbReference type="Pfam" id="PF00440">
    <property type="entry name" value="TetR_N"/>
    <property type="match status" value="1"/>
</dbReference>
<name>A0A934I2Q7_9CLOT</name>
<dbReference type="PROSITE" id="PS50977">
    <property type="entry name" value="HTH_TETR_2"/>
    <property type="match status" value="1"/>
</dbReference>
<dbReference type="SUPFAM" id="SSF46689">
    <property type="entry name" value="Homeodomain-like"/>
    <property type="match status" value="1"/>
</dbReference>
<dbReference type="PROSITE" id="PS01081">
    <property type="entry name" value="HTH_TETR_1"/>
    <property type="match status" value="1"/>
</dbReference>
<dbReference type="PANTHER" id="PTHR43479">
    <property type="entry name" value="ACREF/ENVCD OPERON REPRESSOR-RELATED"/>
    <property type="match status" value="1"/>
</dbReference>
<evidence type="ECO:0000256" key="2">
    <source>
        <dbReference type="PROSITE-ProRule" id="PRU00335"/>
    </source>
</evidence>
<feature type="domain" description="HTH tetR-type" evidence="3">
    <location>
        <begin position="2"/>
        <end position="62"/>
    </location>
</feature>
<dbReference type="PRINTS" id="PR00455">
    <property type="entry name" value="HTHTETR"/>
</dbReference>
<feature type="DNA-binding region" description="H-T-H motif" evidence="2">
    <location>
        <begin position="25"/>
        <end position="44"/>
    </location>
</feature>
<dbReference type="InterPro" id="IPR009057">
    <property type="entry name" value="Homeodomain-like_sf"/>
</dbReference>
<evidence type="ECO:0000259" key="3">
    <source>
        <dbReference type="PROSITE" id="PS50977"/>
    </source>
</evidence>
<organism evidence="4 5">
    <name type="scientific">Clostridium aciditolerans</name>
    <dbReference type="NCBI Taxonomy" id="339861"/>
    <lineage>
        <taxon>Bacteria</taxon>
        <taxon>Bacillati</taxon>
        <taxon>Bacillota</taxon>
        <taxon>Clostridia</taxon>
        <taxon>Eubacteriales</taxon>
        <taxon>Clostridiaceae</taxon>
        <taxon>Clostridium</taxon>
    </lineage>
</organism>
<dbReference type="PANTHER" id="PTHR43479:SF11">
    <property type="entry name" value="ACREF_ENVCD OPERON REPRESSOR-RELATED"/>
    <property type="match status" value="1"/>
</dbReference>
<sequence length="194" mass="22441">MNKTKRTIFESAIKIFSQNGYSGATMDSIASDAGVAKGTLYYHFKSKEEIFNYIIKEGMNIVKERIESTAYKQQDALSKLKVLCRIQLELVHEQRDFFIVLMSQLWGQESRQLELRESIKKYIDYIQSYIVEAIENKILKCGDPSYAAYTLFGTLCSVAIYELINEEKKNFDDLTNNILNNMLNGIQIENKAWD</sequence>
<dbReference type="InterPro" id="IPR023772">
    <property type="entry name" value="DNA-bd_HTH_TetR-type_CS"/>
</dbReference>
<evidence type="ECO:0000256" key="1">
    <source>
        <dbReference type="ARBA" id="ARBA00023125"/>
    </source>
</evidence>
<dbReference type="InterPro" id="IPR013570">
    <property type="entry name" value="Tscrpt_reg_YsiA_C"/>
</dbReference>
<keyword evidence="1 2" id="KW-0238">DNA-binding</keyword>
<dbReference type="EMBL" id="JAEEGB010000053">
    <property type="protein sequence ID" value="MBI6875739.1"/>
    <property type="molecule type" value="Genomic_DNA"/>
</dbReference>
<reference evidence="4" key="1">
    <citation type="submission" date="2020-12" db="EMBL/GenBank/DDBJ databases">
        <title>Clostridium thailandense sp. nov., a novel acetogenic bacterium isolated from peat land soil in Thailand.</title>
        <authorList>
            <person name="Chaikitkaew S."/>
            <person name="Birkeland N.K."/>
        </authorList>
    </citation>
    <scope>NUCLEOTIDE SEQUENCE</scope>
    <source>
        <strain evidence="4">DSM 17425</strain>
    </source>
</reference>
<dbReference type="InterPro" id="IPR050624">
    <property type="entry name" value="HTH-type_Tx_Regulator"/>
</dbReference>
<dbReference type="AlphaFoldDB" id="A0A934I2Q7"/>
<dbReference type="GO" id="GO:0003677">
    <property type="term" value="F:DNA binding"/>
    <property type="evidence" value="ECO:0007669"/>
    <property type="project" value="UniProtKB-UniRule"/>
</dbReference>
<comment type="caution">
    <text evidence="4">The sequence shown here is derived from an EMBL/GenBank/DDBJ whole genome shotgun (WGS) entry which is preliminary data.</text>
</comment>
<dbReference type="Pfam" id="PF08359">
    <property type="entry name" value="TetR_C_4"/>
    <property type="match status" value="1"/>
</dbReference>
<dbReference type="SUPFAM" id="SSF48498">
    <property type="entry name" value="Tetracyclin repressor-like, C-terminal domain"/>
    <property type="match status" value="1"/>
</dbReference>
<evidence type="ECO:0000313" key="4">
    <source>
        <dbReference type="EMBL" id="MBI6875739.1"/>
    </source>
</evidence>
<gene>
    <name evidence="4" type="ORF">I6U51_24035</name>
</gene>
<dbReference type="InterPro" id="IPR036271">
    <property type="entry name" value="Tet_transcr_reg_TetR-rel_C_sf"/>
</dbReference>
<keyword evidence="5" id="KW-1185">Reference proteome</keyword>
<dbReference type="Gene3D" id="1.10.357.10">
    <property type="entry name" value="Tetracycline Repressor, domain 2"/>
    <property type="match status" value="1"/>
</dbReference>
<evidence type="ECO:0000313" key="5">
    <source>
        <dbReference type="Proteomes" id="UP000622687"/>
    </source>
</evidence>
<dbReference type="Gene3D" id="1.10.10.60">
    <property type="entry name" value="Homeodomain-like"/>
    <property type="match status" value="1"/>
</dbReference>
<dbReference type="InterPro" id="IPR001647">
    <property type="entry name" value="HTH_TetR"/>
</dbReference>
<proteinExistence type="predicted"/>
<accession>A0A934I2Q7</accession>
<dbReference type="RefSeq" id="WP_211145079.1">
    <property type="nucleotide sequence ID" value="NZ_JAEEGB010000053.1"/>
</dbReference>
<dbReference type="Proteomes" id="UP000622687">
    <property type="component" value="Unassembled WGS sequence"/>
</dbReference>
<protein>
    <submittedName>
        <fullName evidence="4">TetR/AcrR family transcriptional regulator</fullName>
    </submittedName>
</protein>